<keyword evidence="4" id="KW-0378">Hydrolase</keyword>
<feature type="signal peptide" evidence="1">
    <location>
        <begin position="1"/>
        <end position="25"/>
    </location>
</feature>
<dbReference type="SUPFAM" id="SSF82171">
    <property type="entry name" value="DPP6 N-terminal domain-like"/>
    <property type="match status" value="1"/>
</dbReference>
<dbReference type="Proteomes" id="UP000245790">
    <property type="component" value="Unassembled WGS sequence"/>
</dbReference>
<dbReference type="SUPFAM" id="SSF53474">
    <property type="entry name" value="alpha/beta-Hydrolases"/>
    <property type="match status" value="1"/>
</dbReference>
<dbReference type="InterPro" id="IPR001375">
    <property type="entry name" value="Peptidase_S9_cat"/>
</dbReference>
<dbReference type="OrthoDB" id="1094230at2"/>
<dbReference type="AlphaFoldDB" id="A0A316FGN1"/>
<evidence type="ECO:0000256" key="1">
    <source>
        <dbReference type="SAM" id="SignalP"/>
    </source>
</evidence>
<dbReference type="PANTHER" id="PTHR11731">
    <property type="entry name" value="PROTEASE FAMILY S9B,C DIPEPTIDYL-PEPTIDASE IV-RELATED"/>
    <property type="match status" value="1"/>
</dbReference>
<protein>
    <submittedName>
        <fullName evidence="4">Dipeptidyl aminopeptidase/acylaminoacyl peptidase</fullName>
    </submittedName>
</protein>
<evidence type="ECO:0000259" key="3">
    <source>
        <dbReference type="Pfam" id="PF00930"/>
    </source>
</evidence>
<feature type="domain" description="Dipeptidylpeptidase IV N-terminal" evidence="3">
    <location>
        <begin position="360"/>
        <end position="520"/>
    </location>
</feature>
<dbReference type="GO" id="GO:0008239">
    <property type="term" value="F:dipeptidyl-peptidase activity"/>
    <property type="evidence" value="ECO:0007669"/>
    <property type="project" value="TreeGrafter"/>
</dbReference>
<dbReference type="EMBL" id="QGGU01000011">
    <property type="protein sequence ID" value="PWK47275.1"/>
    <property type="molecule type" value="Genomic_DNA"/>
</dbReference>
<reference evidence="4 5" key="1">
    <citation type="submission" date="2018-05" db="EMBL/GenBank/DDBJ databases">
        <title>Genomic Encyclopedia of Type Strains, Phase IV (KMG-IV): sequencing the most valuable type-strain genomes for metagenomic binning, comparative biology and taxonomic classification.</title>
        <authorList>
            <person name="Goeker M."/>
        </authorList>
    </citation>
    <scope>NUCLEOTIDE SEQUENCE [LARGE SCALE GENOMIC DNA]</scope>
    <source>
        <strain evidence="4 5">DSM 25350</strain>
    </source>
</reference>
<dbReference type="InterPro" id="IPR002469">
    <property type="entry name" value="Peptidase_S9B_N"/>
</dbReference>
<dbReference type="Pfam" id="PF00326">
    <property type="entry name" value="Peptidase_S9"/>
    <property type="match status" value="1"/>
</dbReference>
<keyword evidence="4" id="KW-0645">Protease</keyword>
<keyword evidence="4" id="KW-0031">Aminopeptidase</keyword>
<evidence type="ECO:0000259" key="2">
    <source>
        <dbReference type="Pfam" id="PF00326"/>
    </source>
</evidence>
<dbReference type="PANTHER" id="PTHR11731:SF193">
    <property type="entry name" value="DIPEPTIDYL PEPTIDASE 9"/>
    <property type="match status" value="1"/>
</dbReference>
<sequence length="811" mass="92870">MIHNSHLLQSGVCRLLLGAIAATFAATGLQASEAKTELTLKQVMSDPDWMGRSPQSPYWSDDGKTVLFQQKIKGHQSQQLMSVALSGGKPQVVANEELDTIDRDNGDLNANRTLKAYLFRGDVFVKNLQTGDIYPVTQTLTRESQVNFMSDGRISFRRDNSFFAYDMMTGRLAQLAEVKLAEEPEDWKEPSDFLGAQQRRLFDYIKTQQDERQFKKQQREQQEKANQFIKAKTFYLGKKIDLDNLSLSPSGEYIFAAVSDEQSGEGEQDNMPRFVTDDGYVENETVRTLVGQRKPVNQRFYLLDLKSEKKFELNKEKFEGIDRDPLAALKKKAAERNNEAFKKDSSPRAIYIHGWGGNGVEWSQDGKELALKLYAYDNKDRWLARVNFNNKTLETLHRLTDNAWVNDWTFNQMGWLNNHNDFYFLSEHSGYSHLYLKKKNKRIKALTKGKFEVSDLTLTHDDAYIYYRANKKHPGIHEVYRVELASGKNEAVTDLGGNNDYVLSPDESQLLITHSTVTKPQELYVKSVTVDDARQLTNTVSNAFKSIQWTKPDIIEVPSSHTDEPIYSRLYLPENFDKQRADKYPAVMFVHGAGYLQNAHQGWSGYFREFMFHSLLTRMGYVVLDMDYRASKGYGRDWRTAIYRQMGTPELEDLLDGKQWLLKNANVEADKVGIYGGSYGGFMTFMALFNAPGEFAAGASLRPVTDWSSYNHGYTSNILNTPEVDPEAYNISSPIEYAEGLSDPLLIAHGMVDDNVFFKDSVRLVQRLIELEKTPLFETAIYPVEPHGFREPSSWLDEYTRILMLFEDNLK</sequence>
<dbReference type="GO" id="GO:0008236">
    <property type="term" value="F:serine-type peptidase activity"/>
    <property type="evidence" value="ECO:0007669"/>
    <property type="project" value="InterPro"/>
</dbReference>
<dbReference type="InterPro" id="IPR029058">
    <property type="entry name" value="AB_hydrolase_fold"/>
</dbReference>
<gene>
    <name evidence="4" type="ORF">C8D97_11120</name>
</gene>
<name>A0A316FGN1_9GAMM</name>
<keyword evidence="5" id="KW-1185">Reference proteome</keyword>
<keyword evidence="1" id="KW-0732">Signal</keyword>
<dbReference type="Pfam" id="PF00930">
    <property type="entry name" value="DPPIV_N"/>
    <property type="match status" value="1"/>
</dbReference>
<accession>A0A316FGN1</accession>
<comment type="caution">
    <text evidence="4">The sequence shown here is derived from an EMBL/GenBank/DDBJ whole genome shotgun (WGS) entry which is preliminary data.</text>
</comment>
<feature type="domain" description="Peptidase S9 prolyl oligopeptidase catalytic" evidence="2">
    <location>
        <begin position="614"/>
        <end position="810"/>
    </location>
</feature>
<feature type="chain" id="PRO_5016348916" evidence="1">
    <location>
        <begin position="26"/>
        <end position="811"/>
    </location>
</feature>
<organism evidence="4 5">
    <name type="scientific">Pleionea mediterranea</name>
    <dbReference type="NCBI Taxonomy" id="523701"/>
    <lineage>
        <taxon>Bacteria</taxon>
        <taxon>Pseudomonadati</taxon>
        <taxon>Pseudomonadota</taxon>
        <taxon>Gammaproteobacteria</taxon>
        <taxon>Oceanospirillales</taxon>
        <taxon>Pleioneaceae</taxon>
        <taxon>Pleionea</taxon>
    </lineage>
</organism>
<dbReference type="GO" id="GO:0004177">
    <property type="term" value="F:aminopeptidase activity"/>
    <property type="evidence" value="ECO:0007669"/>
    <property type="project" value="UniProtKB-KW"/>
</dbReference>
<dbReference type="Gene3D" id="3.40.50.1820">
    <property type="entry name" value="alpha/beta hydrolase"/>
    <property type="match status" value="1"/>
</dbReference>
<proteinExistence type="predicted"/>
<dbReference type="GO" id="GO:0006508">
    <property type="term" value="P:proteolysis"/>
    <property type="evidence" value="ECO:0007669"/>
    <property type="project" value="InterPro"/>
</dbReference>
<dbReference type="InterPro" id="IPR050278">
    <property type="entry name" value="Serine_Prot_S9B/DPPIV"/>
</dbReference>
<dbReference type="Gene3D" id="2.140.10.30">
    <property type="entry name" value="Dipeptidylpeptidase IV, N-terminal domain"/>
    <property type="match status" value="1"/>
</dbReference>
<evidence type="ECO:0000313" key="4">
    <source>
        <dbReference type="EMBL" id="PWK47275.1"/>
    </source>
</evidence>
<evidence type="ECO:0000313" key="5">
    <source>
        <dbReference type="Proteomes" id="UP000245790"/>
    </source>
</evidence>
<dbReference type="RefSeq" id="WP_109764529.1">
    <property type="nucleotide sequence ID" value="NZ_QGGU01000011.1"/>
</dbReference>